<name>A0A0B5EVD1_STRA4</name>
<evidence type="ECO:0000313" key="2">
    <source>
        <dbReference type="EMBL" id="AJE82646.1"/>
    </source>
</evidence>
<dbReference type="GO" id="GO:0004066">
    <property type="term" value="F:asparagine synthase (glutamine-hydrolyzing) activity"/>
    <property type="evidence" value="ECO:0007669"/>
    <property type="project" value="InterPro"/>
</dbReference>
<dbReference type="NCBIfam" id="NF033561">
    <property type="entry name" value="macrolact_Ik_Al"/>
    <property type="match status" value="1"/>
</dbReference>
<dbReference type="SUPFAM" id="SSF56235">
    <property type="entry name" value="N-terminal nucleophile aminohydrolases (Ntn hydrolases)"/>
    <property type="match status" value="1"/>
</dbReference>
<keyword evidence="3" id="KW-1185">Reference proteome</keyword>
<protein>
    <submittedName>
        <fullName evidence="2">Putative asparagine synthetase</fullName>
    </submittedName>
</protein>
<dbReference type="AlphaFoldDB" id="A0A0B5EVD1"/>
<evidence type="ECO:0000313" key="3">
    <source>
        <dbReference type="Proteomes" id="UP000031523"/>
    </source>
</evidence>
<organism evidence="2 3">
    <name type="scientific">Streptomyces albus (strain ATCC 21838 / DSM 41398 / FERM P-419 / JCM 4703 / NBRC 107858)</name>
    <dbReference type="NCBI Taxonomy" id="1081613"/>
    <lineage>
        <taxon>Bacteria</taxon>
        <taxon>Bacillati</taxon>
        <taxon>Actinomycetota</taxon>
        <taxon>Actinomycetes</taxon>
        <taxon>Kitasatosporales</taxon>
        <taxon>Streptomycetaceae</taxon>
        <taxon>Streptomyces</taxon>
    </lineage>
</organism>
<dbReference type="InterPro" id="IPR029055">
    <property type="entry name" value="Ntn_hydrolases_N"/>
</dbReference>
<dbReference type="Proteomes" id="UP000031523">
    <property type="component" value="Chromosome"/>
</dbReference>
<gene>
    <name evidence="2" type="ORF">SLNWT_2270</name>
</gene>
<dbReference type="Gene3D" id="3.40.50.620">
    <property type="entry name" value="HUPs"/>
    <property type="match status" value="2"/>
</dbReference>
<evidence type="ECO:0000259" key="1">
    <source>
        <dbReference type="Pfam" id="PF00733"/>
    </source>
</evidence>
<reference evidence="2 3" key="1">
    <citation type="submission" date="2015-01" db="EMBL/GenBank/DDBJ databases">
        <title>Enhanced salinomycin production by adjusting the supply of polyketide extender units in Streptomyce albus DSM 41398.</title>
        <authorList>
            <person name="Lu C."/>
        </authorList>
    </citation>
    <scope>NUCLEOTIDE SEQUENCE [LARGE SCALE GENOMIC DNA]</scope>
    <source>
        <strain evidence="3">ATCC 21838 / DSM 41398 / FERM P-419 / JCM 4703 / NBRC 107858</strain>
    </source>
</reference>
<dbReference type="SUPFAM" id="SSF52402">
    <property type="entry name" value="Adenine nucleotide alpha hydrolases-like"/>
    <property type="match status" value="1"/>
</dbReference>
<dbReference type="EMBL" id="CP010519">
    <property type="protein sequence ID" value="AJE82646.1"/>
    <property type="molecule type" value="Genomic_DNA"/>
</dbReference>
<accession>A0A0B5EVD1</accession>
<dbReference type="InterPro" id="IPR014729">
    <property type="entry name" value="Rossmann-like_a/b/a_fold"/>
</dbReference>
<dbReference type="GO" id="GO:0006529">
    <property type="term" value="P:asparagine biosynthetic process"/>
    <property type="evidence" value="ECO:0007669"/>
    <property type="project" value="InterPro"/>
</dbReference>
<dbReference type="InterPro" id="IPR001962">
    <property type="entry name" value="Asn_synthase"/>
</dbReference>
<dbReference type="Pfam" id="PF00733">
    <property type="entry name" value="Asn_synthase"/>
    <property type="match status" value="1"/>
</dbReference>
<dbReference type="KEGG" id="sals:SLNWT_2270"/>
<sequence>MVLGECGATDGELSRLATAGLPTDITWRWPGVYVVVEEQPERTVLHTDPAAALPVYATPWQGGWAWSTSARILARLTEAPIDGQRLACSVLAPSVPALSGTRTFFAGIEQLALGSRIELPVDGSRLRVTVRWRPDPVPGEPYHRLRTALTEAVALRVNRAPDLSCDLSGGLDSTSLAVLAAVCLPESHHLNAITIHPEGDESGADLRYARLAAAHHGRIRHHLLPLAAEHLPYTEITAVPPTTEPAPSTLTRARLAWQLDWMRQHLGSRTHMTGDGGDSVLFQPPAHLADLLRHRQWRRTLSESLGWARLRHTSVLPLLRGAATLARTSRRSGLQDLARALAGAGQQGDGRGNVSWFAPLPLPGWATPTARRLLLDAADEAISTADPLPGLDTSLRVLIDEIREVARTAAADAELADAHGTTLHNPFLDPRTIDAVLRTPIAHRPAVHSYKPALGHAMQDLLPGAVARRSTKGSFNADHYAGMRANLPALTALADGHLADLGLLEPTRFRSHLRQAAAGIPMPLAAIEQALSAEAWCHAHHATPSPAWTTQPPEHPHA</sequence>
<proteinExistence type="predicted"/>
<feature type="domain" description="Asparagine synthetase" evidence="1">
    <location>
        <begin position="145"/>
        <end position="536"/>
    </location>
</feature>